<feature type="domain" description="FAD-binding FR-type" evidence="4">
    <location>
        <begin position="4"/>
        <end position="103"/>
    </location>
</feature>
<dbReference type="KEGG" id="ima:PO878_05950"/>
<evidence type="ECO:0000256" key="1">
    <source>
        <dbReference type="ARBA" id="ARBA00001974"/>
    </source>
</evidence>
<evidence type="ECO:0000313" key="5">
    <source>
        <dbReference type="EMBL" id="WCO68269.1"/>
    </source>
</evidence>
<evidence type="ECO:0000313" key="6">
    <source>
        <dbReference type="Proteomes" id="UP001216390"/>
    </source>
</evidence>
<dbReference type="GO" id="GO:0016491">
    <property type="term" value="F:oxidoreductase activity"/>
    <property type="evidence" value="ECO:0007669"/>
    <property type="project" value="InterPro"/>
</dbReference>
<dbReference type="EMBL" id="CP116942">
    <property type="protein sequence ID" value="WCO68269.1"/>
    <property type="molecule type" value="Genomic_DNA"/>
</dbReference>
<dbReference type="PANTHER" id="PTHR47354:SF5">
    <property type="entry name" value="PROTEIN RFBI"/>
    <property type="match status" value="1"/>
</dbReference>
<evidence type="ECO:0000256" key="3">
    <source>
        <dbReference type="ARBA" id="ARBA00023014"/>
    </source>
</evidence>
<name>A0AAE9Y7N8_9ACTN</name>
<keyword evidence="3" id="KW-0411">Iron-sulfur</keyword>
<dbReference type="Gene3D" id="2.40.30.10">
    <property type="entry name" value="Translation factors"/>
    <property type="match status" value="1"/>
</dbReference>
<dbReference type="RefSeq" id="WP_272737786.1">
    <property type="nucleotide sequence ID" value="NZ_CP116942.1"/>
</dbReference>
<reference evidence="5" key="1">
    <citation type="submission" date="2023-01" db="EMBL/GenBank/DDBJ databases">
        <title>The diversity of Class Acidimicrobiia in South China Sea sediment environments and the proposal of Iamia marina sp. nov., a novel species of the genus Iamia.</title>
        <authorList>
            <person name="He Y."/>
            <person name="Tian X."/>
        </authorList>
    </citation>
    <scope>NUCLEOTIDE SEQUENCE</scope>
    <source>
        <strain evidence="5">DSM 19957</strain>
    </source>
</reference>
<evidence type="ECO:0000259" key="4">
    <source>
        <dbReference type="PROSITE" id="PS51384"/>
    </source>
</evidence>
<dbReference type="Pfam" id="PF00970">
    <property type="entry name" value="FAD_binding_6"/>
    <property type="match status" value="1"/>
</dbReference>
<dbReference type="SUPFAM" id="SSF52343">
    <property type="entry name" value="Ferredoxin reductase-like, C-terminal NADP-linked domain"/>
    <property type="match status" value="1"/>
</dbReference>
<dbReference type="SUPFAM" id="SSF63380">
    <property type="entry name" value="Riboflavin synthase domain-like"/>
    <property type="match status" value="1"/>
</dbReference>
<dbReference type="AlphaFoldDB" id="A0AAE9Y7N8"/>
<keyword evidence="2" id="KW-0001">2Fe-2S</keyword>
<dbReference type="Gene3D" id="3.40.50.80">
    <property type="entry name" value="Nucleotide-binding domain of ferredoxin-NADP reductase (FNR) module"/>
    <property type="match status" value="1"/>
</dbReference>
<dbReference type="InterPro" id="IPR017938">
    <property type="entry name" value="Riboflavin_synthase-like_b-brl"/>
</dbReference>
<keyword evidence="2" id="KW-0479">Metal-binding</keyword>
<accession>A0AAE9Y7N8</accession>
<gene>
    <name evidence="5" type="ORF">PO878_05950</name>
</gene>
<comment type="cofactor">
    <cofactor evidence="1">
        <name>FAD</name>
        <dbReference type="ChEBI" id="CHEBI:57692"/>
    </cofactor>
</comment>
<proteinExistence type="predicted"/>
<organism evidence="5 6">
    <name type="scientific">Iamia majanohamensis</name>
    <dbReference type="NCBI Taxonomy" id="467976"/>
    <lineage>
        <taxon>Bacteria</taxon>
        <taxon>Bacillati</taxon>
        <taxon>Actinomycetota</taxon>
        <taxon>Acidimicrobiia</taxon>
        <taxon>Acidimicrobiales</taxon>
        <taxon>Iamiaceae</taxon>
        <taxon>Iamia</taxon>
    </lineage>
</organism>
<dbReference type="InterPro" id="IPR008333">
    <property type="entry name" value="Cbr1-like_FAD-bd_dom"/>
</dbReference>
<dbReference type="PROSITE" id="PS51384">
    <property type="entry name" value="FAD_FR"/>
    <property type="match status" value="1"/>
</dbReference>
<sequence length="227" mass="24089">MAERTTHRATLVSVRRETPSISTFRLDLGAPLGHEAGQHVKVRLPSVGARRSYSVASPPGRARTIDITVERLAGGRVSGALHDRTRPGDVIEVDGPRGSFTWGCRTPALLVGGGTGLVPLVSMLRLARESCQPGLVRLVASVRTAADLPYRDEMVGPEVSVVCTRAGSSIQREAGRLRVEDLRDALIPGATAYVCGPKDFVAHVVDLLDRLGCPPGAIRTEAFGPTA</sequence>
<evidence type="ECO:0000256" key="2">
    <source>
        <dbReference type="ARBA" id="ARBA00022714"/>
    </source>
</evidence>
<dbReference type="PRINTS" id="PR00410">
    <property type="entry name" value="PHEHYDRXLASE"/>
</dbReference>
<dbReference type="InterPro" id="IPR001433">
    <property type="entry name" value="OxRdtase_FAD/NAD-bd"/>
</dbReference>
<protein>
    <submittedName>
        <fullName evidence="5">FAD-binding oxidoreductase</fullName>
    </submittedName>
</protein>
<dbReference type="GO" id="GO:0051537">
    <property type="term" value="F:2 iron, 2 sulfur cluster binding"/>
    <property type="evidence" value="ECO:0007669"/>
    <property type="project" value="UniProtKB-KW"/>
</dbReference>
<keyword evidence="6" id="KW-1185">Reference proteome</keyword>
<dbReference type="Proteomes" id="UP001216390">
    <property type="component" value="Chromosome"/>
</dbReference>
<dbReference type="InterPro" id="IPR017927">
    <property type="entry name" value="FAD-bd_FR_type"/>
</dbReference>
<keyword evidence="2" id="KW-0408">Iron</keyword>
<dbReference type="Pfam" id="PF00175">
    <property type="entry name" value="NAD_binding_1"/>
    <property type="match status" value="1"/>
</dbReference>
<dbReference type="InterPro" id="IPR039261">
    <property type="entry name" value="FNR_nucleotide-bd"/>
</dbReference>
<dbReference type="InterPro" id="IPR050415">
    <property type="entry name" value="MRET"/>
</dbReference>
<dbReference type="PANTHER" id="PTHR47354">
    <property type="entry name" value="NADH OXIDOREDUCTASE HCR"/>
    <property type="match status" value="1"/>
</dbReference>